<reference evidence="1" key="1">
    <citation type="journal article" date="2020" name="mSystems">
        <title>Genome- and Community-Level Interaction Insights into Carbon Utilization and Element Cycling Functions of Hydrothermarchaeota in Hydrothermal Sediment.</title>
        <authorList>
            <person name="Zhou Z."/>
            <person name="Liu Y."/>
            <person name="Xu W."/>
            <person name="Pan J."/>
            <person name="Luo Z.H."/>
            <person name="Li M."/>
        </authorList>
    </citation>
    <scope>NUCLEOTIDE SEQUENCE [LARGE SCALE GENOMIC DNA]</scope>
    <source>
        <strain evidence="1">SpSt-747</strain>
    </source>
</reference>
<sequence>MVEELRQGIHQVAERLGQELRCSLAFPGRDWVFFPFESRGVQYFGVLSTEEPPFEGKLVTLSFQGRKLFVFPFTLDNALRLRDVIPELTPTTLCKEVSWGVVEESPVLLSLVFGALWEKGVFPLSGTCAAEGKREELEKALRSSLWGAFAGGGRGRFGVFSQERAWQFFKEASSLGYTAYILESEEHIRKEAFTWEEAQLKEAFFRLSSREKEAWKRYCDRSFRFSRDFVLSFPEERCLRMLFAYFPLLDILEEGFAFLESQDIPFDLGVSFEKLPPEAHFFLAEELHRRGVDFHVLFPGASEGDSDLPFHTLLARTIGGYRLGFSCRDPKSLPPFPEEPRGMLHLFSAHLGFPVLLEVIALEDPDLFRRLLEEALEASGVSFALETVPDRELPGILEKSSLRNAVQNATPLLFAHHRETLEAYLFAFESEIAQKIRERLCLQ</sequence>
<protein>
    <submittedName>
        <fullName evidence="1">Uncharacterized protein</fullName>
    </submittedName>
</protein>
<comment type="caution">
    <text evidence="1">The sequence shown here is derived from an EMBL/GenBank/DDBJ whole genome shotgun (WGS) entry which is preliminary data.</text>
</comment>
<dbReference type="GO" id="GO:0016853">
    <property type="term" value="F:isomerase activity"/>
    <property type="evidence" value="ECO:0007669"/>
    <property type="project" value="InterPro"/>
</dbReference>
<dbReference type="AlphaFoldDB" id="A0A7V3YHY0"/>
<dbReference type="EMBL" id="DTFV01000127">
    <property type="protein sequence ID" value="HGI31418.1"/>
    <property type="molecule type" value="Genomic_DNA"/>
</dbReference>
<organism evidence="1">
    <name type="scientific">Candidatus Caldatribacterium californiense</name>
    <dbReference type="NCBI Taxonomy" id="1454726"/>
    <lineage>
        <taxon>Bacteria</taxon>
        <taxon>Pseudomonadati</taxon>
        <taxon>Atribacterota</taxon>
        <taxon>Atribacteria</taxon>
        <taxon>Atribacterales</taxon>
        <taxon>Candidatus Caldatribacteriaceae</taxon>
        <taxon>Candidatus Caldatribacterium</taxon>
    </lineage>
</organism>
<accession>A0A7V3YHY0</accession>
<dbReference type="Pfam" id="PF16257">
    <property type="entry name" value="UxaE"/>
    <property type="match status" value="1"/>
</dbReference>
<gene>
    <name evidence="1" type="ORF">ENV30_08975</name>
</gene>
<name>A0A7V3YHY0_9BACT</name>
<proteinExistence type="predicted"/>
<evidence type="ECO:0000313" key="1">
    <source>
        <dbReference type="EMBL" id="HGI31418.1"/>
    </source>
</evidence>
<dbReference type="InterPro" id="IPR032586">
    <property type="entry name" value="UxaE"/>
</dbReference>